<proteinExistence type="predicted"/>
<dbReference type="RefSeq" id="WP_200816936.1">
    <property type="nucleotide sequence ID" value="NZ_FUWZ01000001.1"/>
</dbReference>
<reference evidence="2" key="1">
    <citation type="submission" date="2017-02" db="EMBL/GenBank/DDBJ databases">
        <authorList>
            <person name="Varghese N."/>
            <person name="Submissions S."/>
        </authorList>
    </citation>
    <scope>NUCLEOTIDE SEQUENCE [LARGE SCALE GENOMIC DNA]</scope>
    <source>
        <strain evidence="2">DSM 22224</strain>
    </source>
</reference>
<evidence type="ECO:0000313" key="1">
    <source>
        <dbReference type="EMBL" id="SJZ84711.1"/>
    </source>
</evidence>
<sequence length="226" mass="25609">MNHPIVRYILLFSLLLPAHLPLRAQVINWGNLQDGQRHWINAHTGAQYGMVFGLGYAYQLADSEFPVIANAAYSFPSGNNLLDDFKAKLGTQVRLLQMNDFHFAVKAHGIFRGYENELVRLLNWGMDLSGTIGYYRPSWFVAGEAGFDKAISTRFKHTDTYKKQYPDVKDGWYAPATGGNFNYGLQGGVSFGRHDITLSGGGLLQEDFKKKPLLPFYLLLGYNYRW</sequence>
<dbReference type="EMBL" id="FUWZ01000001">
    <property type="protein sequence ID" value="SJZ84711.1"/>
    <property type="molecule type" value="Genomic_DNA"/>
</dbReference>
<name>A0A1T4NZU1_9BACT</name>
<evidence type="ECO:0000313" key="2">
    <source>
        <dbReference type="Proteomes" id="UP000190367"/>
    </source>
</evidence>
<evidence type="ECO:0008006" key="3">
    <source>
        <dbReference type="Google" id="ProtNLM"/>
    </source>
</evidence>
<dbReference type="STRING" id="634771.SAMN04488128_1011834"/>
<keyword evidence="2" id="KW-1185">Reference proteome</keyword>
<protein>
    <recommendedName>
        <fullName evidence="3">Outer membrane protein beta-barrel domain-containing protein</fullName>
    </recommendedName>
</protein>
<organism evidence="1 2">
    <name type="scientific">Chitinophaga eiseniae</name>
    <dbReference type="NCBI Taxonomy" id="634771"/>
    <lineage>
        <taxon>Bacteria</taxon>
        <taxon>Pseudomonadati</taxon>
        <taxon>Bacteroidota</taxon>
        <taxon>Chitinophagia</taxon>
        <taxon>Chitinophagales</taxon>
        <taxon>Chitinophagaceae</taxon>
        <taxon>Chitinophaga</taxon>
    </lineage>
</organism>
<dbReference type="Proteomes" id="UP000190367">
    <property type="component" value="Unassembled WGS sequence"/>
</dbReference>
<gene>
    <name evidence="1" type="ORF">SAMN04488128_1011834</name>
</gene>
<dbReference type="AlphaFoldDB" id="A0A1T4NZU1"/>
<accession>A0A1T4NZU1</accession>